<sequence>MSNHSKQVYNYTVILEREQEGGYHAFCPLLKGCHSQGDTFEEAIANIQEAIELYLESLIADGQSIPKEDIIVKPLSVLV</sequence>
<dbReference type="InterPro" id="IPR051404">
    <property type="entry name" value="TA_system_antitoxin"/>
</dbReference>
<proteinExistence type="predicted"/>
<dbReference type="RefSeq" id="WP_096565808.1">
    <property type="nucleotide sequence ID" value="NZ_BJCE01000039.1"/>
</dbReference>
<gene>
    <name evidence="2" type="ORF">SR1949_16070</name>
</gene>
<dbReference type="Pfam" id="PF15919">
    <property type="entry name" value="HicB_lk_antitox"/>
    <property type="match status" value="1"/>
</dbReference>
<keyword evidence="3" id="KW-1185">Reference proteome</keyword>
<dbReference type="InterPro" id="IPR031807">
    <property type="entry name" value="HicB-like"/>
</dbReference>
<dbReference type="PANTHER" id="PTHR34504:SF4">
    <property type="entry name" value="ANTITOXIN HICB"/>
    <property type="match status" value="1"/>
</dbReference>
<dbReference type="Gene3D" id="3.30.160.250">
    <property type="match status" value="1"/>
</dbReference>
<feature type="domain" description="HicB-like antitoxin of toxin-antitoxin system" evidence="1">
    <location>
        <begin position="11"/>
        <end position="70"/>
    </location>
</feature>
<dbReference type="SUPFAM" id="SSF143100">
    <property type="entry name" value="TTHA1013/TTHA0281-like"/>
    <property type="match status" value="1"/>
</dbReference>
<dbReference type="PANTHER" id="PTHR34504">
    <property type="entry name" value="ANTITOXIN HICB"/>
    <property type="match status" value="1"/>
</dbReference>
<reference evidence="3" key="1">
    <citation type="submission" date="2019-02" db="EMBL/GenBank/DDBJ databases">
        <title>Draft genome sequence of Sphaerospermopsis reniformis NIES-1949.</title>
        <authorList>
            <person name="Yamaguchi H."/>
            <person name="Suzuki S."/>
            <person name="Kawachi M."/>
        </authorList>
    </citation>
    <scope>NUCLEOTIDE SEQUENCE [LARGE SCALE GENOMIC DNA]</scope>
    <source>
        <strain evidence="3">NIES-1949</strain>
    </source>
</reference>
<evidence type="ECO:0000313" key="3">
    <source>
        <dbReference type="Proteomes" id="UP000300142"/>
    </source>
</evidence>
<name>A0A479ZYF9_9CYAN</name>
<evidence type="ECO:0000259" key="1">
    <source>
        <dbReference type="Pfam" id="PF15919"/>
    </source>
</evidence>
<protein>
    <recommendedName>
        <fullName evidence="1">HicB-like antitoxin of toxin-antitoxin system domain-containing protein</fullName>
    </recommendedName>
</protein>
<dbReference type="AlphaFoldDB" id="A0A479ZYF9"/>
<dbReference type="InterPro" id="IPR035069">
    <property type="entry name" value="TTHA1013/TTHA0281-like"/>
</dbReference>
<dbReference type="EMBL" id="BJCE01000039">
    <property type="protein sequence ID" value="GCL36503.1"/>
    <property type="molecule type" value="Genomic_DNA"/>
</dbReference>
<accession>A0A479ZYF9</accession>
<evidence type="ECO:0000313" key="2">
    <source>
        <dbReference type="EMBL" id="GCL36503.1"/>
    </source>
</evidence>
<organism evidence="2 3">
    <name type="scientific">Sphaerospermopsis reniformis</name>
    <dbReference type="NCBI Taxonomy" id="531300"/>
    <lineage>
        <taxon>Bacteria</taxon>
        <taxon>Bacillati</taxon>
        <taxon>Cyanobacteriota</taxon>
        <taxon>Cyanophyceae</taxon>
        <taxon>Nostocales</taxon>
        <taxon>Aphanizomenonaceae</taxon>
        <taxon>Sphaerospermopsis</taxon>
    </lineage>
</organism>
<comment type="caution">
    <text evidence="2">The sequence shown here is derived from an EMBL/GenBank/DDBJ whole genome shotgun (WGS) entry which is preliminary data.</text>
</comment>
<dbReference type="Proteomes" id="UP000300142">
    <property type="component" value="Unassembled WGS sequence"/>
</dbReference>